<reference evidence="2" key="1">
    <citation type="submission" date="2021-01" db="EMBL/GenBank/DDBJ databases">
        <title>Modified the classification status of verrucomicrobia.</title>
        <authorList>
            <person name="Feng X."/>
        </authorList>
    </citation>
    <scope>NUCLEOTIDE SEQUENCE</scope>
    <source>
        <strain evidence="2">JCM 18052</strain>
    </source>
</reference>
<dbReference type="Proteomes" id="UP000600139">
    <property type="component" value="Unassembled WGS sequence"/>
</dbReference>
<keyword evidence="1" id="KW-0732">Signal</keyword>
<dbReference type="RefSeq" id="WP_200350145.1">
    <property type="nucleotide sequence ID" value="NZ_BAABHZ010000005.1"/>
</dbReference>
<organism evidence="2 3">
    <name type="scientific">Luteolibacter yonseiensis</name>
    <dbReference type="NCBI Taxonomy" id="1144680"/>
    <lineage>
        <taxon>Bacteria</taxon>
        <taxon>Pseudomonadati</taxon>
        <taxon>Verrucomicrobiota</taxon>
        <taxon>Verrucomicrobiia</taxon>
        <taxon>Verrucomicrobiales</taxon>
        <taxon>Verrucomicrobiaceae</taxon>
        <taxon>Luteolibacter</taxon>
    </lineage>
</organism>
<sequence length="253" mass="26926">MLAKSKLLPVLLVLISPGVSQAALSFDFNTPGQFTNNFSTSQTSGLIAEGASGGLSNSGHVDLGLIGASQVWTLDTPFRGDLSSWSAEFYLKGTFFTQFGFTTTSSPQQVDGMPTNDGQTAYLSGIAMGSGNMDGGMIGLYDDSELIASALTSEELTDTWYRYRISVDYIGSNNFNVTGIIHTSTSSGTLLNQVGFVQSTINNPALASADQAHLFLGFNQFGDSVDNFSTTIPEPSGLGLSMLSAFVLFRRRR</sequence>
<evidence type="ECO:0000256" key="1">
    <source>
        <dbReference type="SAM" id="SignalP"/>
    </source>
</evidence>
<name>A0A934R477_9BACT</name>
<keyword evidence="3" id="KW-1185">Reference proteome</keyword>
<evidence type="ECO:0008006" key="4">
    <source>
        <dbReference type="Google" id="ProtNLM"/>
    </source>
</evidence>
<comment type="caution">
    <text evidence="2">The sequence shown here is derived from an EMBL/GenBank/DDBJ whole genome shotgun (WGS) entry which is preliminary data.</text>
</comment>
<gene>
    <name evidence="2" type="ORF">JIN84_06100</name>
</gene>
<dbReference type="EMBL" id="JAENIK010000005">
    <property type="protein sequence ID" value="MBK1815175.1"/>
    <property type="molecule type" value="Genomic_DNA"/>
</dbReference>
<protein>
    <recommendedName>
        <fullName evidence="4">PEP-CTERM protein-sorting domain-containing protein</fullName>
    </recommendedName>
</protein>
<proteinExistence type="predicted"/>
<feature type="signal peptide" evidence="1">
    <location>
        <begin position="1"/>
        <end position="22"/>
    </location>
</feature>
<feature type="chain" id="PRO_5037934300" description="PEP-CTERM protein-sorting domain-containing protein" evidence="1">
    <location>
        <begin position="23"/>
        <end position="253"/>
    </location>
</feature>
<evidence type="ECO:0000313" key="3">
    <source>
        <dbReference type="Proteomes" id="UP000600139"/>
    </source>
</evidence>
<accession>A0A934R477</accession>
<evidence type="ECO:0000313" key="2">
    <source>
        <dbReference type="EMBL" id="MBK1815175.1"/>
    </source>
</evidence>
<dbReference type="AlphaFoldDB" id="A0A934R477"/>